<evidence type="ECO:0000313" key="4">
    <source>
        <dbReference type="Proteomes" id="UP000178869"/>
    </source>
</evidence>
<comment type="caution">
    <text evidence="3">The sequence shown here is derived from an EMBL/GenBank/DDBJ whole genome shotgun (WGS) entry which is preliminary data.</text>
</comment>
<dbReference type="InterPro" id="IPR050570">
    <property type="entry name" value="Cell_wall_metabolism_enzyme"/>
</dbReference>
<dbReference type="GO" id="GO:0004222">
    <property type="term" value="F:metalloendopeptidase activity"/>
    <property type="evidence" value="ECO:0007669"/>
    <property type="project" value="TreeGrafter"/>
</dbReference>
<dbReference type="AlphaFoldDB" id="A0A1G2PCP6"/>
<gene>
    <name evidence="3" type="ORF">A2828_02715</name>
</gene>
<dbReference type="PANTHER" id="PTHR21666:SF270">
    <property type="entry name" value="MUREIN HYDROLASE ACTIVATOR ENVC"/>
    <property type="match status" value="1"/>
</dbReference>
<dbReference type="PANTHER" id="PTHR21666">
    <property type="entry name" value="PEPTIDASE-RELATED"/>
    <property type="match status" value="1"/>
</dbReference>
<dbReference type="Proteomes" id="UP000178869">
    <property type="component" value="Unassembled WGS sequence"/>
</dbReference>
<evidence type="ECO:0000256" key="1">
    <source>
        <dbReference type="SAM" id="Phobius"/>
    </source>
</evidence>
<dbReference type="InterPro" id="IPR016047">
    <property type="entry name" value="M23ase_b-sheet_dom"/>
</dbReference>
<proteinExistence type="predicted"/>
<sequence>MLLLVHMFVRRFTKAILFLAIPFLSGGISFFIVKSLQSPATQLRAASADAIKILPQEPFVLAGQETALTEPVPEFKARITKKAFGTFITPETSPVQPDRFKGFHTGIDVEFTDISDDIQVRAITDGTLVLSRFASGYGGVVVIRHEIAGKPYIVLYGHLDPGSMPPTDKVHVAAGEVIGVLGEGFSQETDGARKHLHFSVRSGNDLDIRGYVDEANELSAWIDPLLLYR</sequence>
<dbReference type="InterPro" id="IPR011055">
    <property type="entry name" value="Dup_hybrid_motif"/>
</dbReference>
<accession>A0A1G2PCP6</accession>
<keyword evidence="1" id="KW-0472">Membrane</keyword>
<feature type="domain" description="M23ase beta-sheet core" evidence="2">
    <location>
        <begin position="103"/>
        <end position="203"/>
    </location>
</feature>
<feature type="transmembrane region" description="Helical" evidence="1">
    <location>
        <begin position="12"/>
        <end position="33"/>
    </location>
</feature>
<organism evidence="3 4">
    <name type="scientific">Candidatus Terrybacteria bacterium RIFCSPHIGHO2_01_FULL_43_35</name>
    <dbReference type="NCBI Taxonomy" id="1802361"/>
    <lineage>
        <taxon>Bacteria</taxon>
        <taxon>Candidatus Terryibacteriota</taxon>
    </lineage>
</organism>
<evidence type="ECO:0000313" key="3">
    <source>
        <dbReference type="EMBL" id="OHA46110.1"/>
    </source>
</evidence>
<reference evidence="3 4" key="1">
    <citation type="journal article" date="2016" name="Nat. Commun.">
        <title>Thousands of microbial genomes shed light on interconnected biogeochemical processes in an aquifer system.</title>
        <authorList>
            <person name="Anantharaman K."/>
            <person name="Brown C.T."/>
            <person name="Hug L.A."/>
            <person name="Sharon I."/>
            <person name="Castelle C.J."/>
            <person name="Probst A.J."/>
            <person name="Thomas B.C."/>
            <person name="Singh A."/>
            <person name="Wilkins M.J."/>
            <person name="Karaoz U."/>
            <person name="Brodie E.L."/>
            <person name="Williams K.H."/>
            <person name="Hubbard S.S."/>
            <person name="Banfield J.F."/>
        </authorList>
    </citation>
    <scope>NUCLEOTIDE SEQUENCE [LARGE SCALE GENOMIC DNA]</scope>
</reference>
<protein>
    <recommendedName>
        <fullName evidence="2">M23ase beta-sheet core domain-containing protein</fullName>
    </recommendedName>
</protein>
<keyword evidence="1" id="KW-0812">Transmembrane</keyword>
<dbReference type="Pfam" id="PF01551">
    <property type="entry name" value="Peptidase_M23"/>
    <property type="match status" value="1"/>
</dbReference>
<name>A0A1G2PCP6_9BACT</name>
<evidence type="ECO:0000259" key="2">
    <source>
        <dbReference type="Pfam" id="PF01551"/>
    </source>
</evidence>
<dbReference type="SUPFAM" id="SSF51261">
    <property type="entry name" value="Duplicated hybrid motif"/>
    <property type="match status" value="1"/>
</dbReference>
<dbReference type="EMBL" id="MHSR01000021">
    <property type="protein sequence ID" value="OHA46110.1"/>
    <property type="molecule type" value="Genomic_DNA"/>
</dbReference>
<keyword evidence="1" id="KW-1133">Transmembrane helix</keyword>
<dbReference type="CDD" id="cd12797">
    <property type="entry name" value="M23_peptidase"/>
    <property type="match status" value="1"/>
</dbReference>
<dbReference type="Gene3D" id="2.70.70.10">
    <property type="entry name" value="Glucose Permease (Domain IIA)"/>
    <property type="match status" value="1"/>
</dbReference>